<dbReference type="AlphaFoldDB" id="A0A6G1QNA1"/>
<keyword evidence="3" id="KW-1185">Reference proteome</keyword>
<dbReference type="GO" id="GO:0060041">
    <property type="term" value="P:retina development in camera-type eye"/>
    <property type="evidence" value="ECO:0007669"/>
    <property type="project" value="TreeGrafter"/>
</dbReference>
<evidence type="ECO:0000313" key="2">
    <source>
        <dbReference type="EMBL" id="KAF3703708.1"/>
    </source>
</evidence>
<dbReference type="GO" id="GO:0042461">
    <property type="term" value="P:photoreceptor cell development"/>
    <property type="evidence" value="ECO:0007669"/>
    <property type="project" value="TreeGrafter"/>
</dbReference>
<reference evidence="3" key="2">
    <citation type="submission" date="2019-02" db="EMBL/GenBank/DDBJ databases">
        <title>Opniocepnalus argus Var Kimnra genome.</title>
        <authorList>
            <person name="Zhou C."/>
            <person name="Xiao S."/>
        </authorList>
    </citation>
    <scope>NUCLEOTIDE SEQUENCE [LARGE SCALE GENOMIC DNA]</scope>
</reference>
<feature type="region of interest" description="Disordered" evidence="1">
    <location>
        <begin position="159"/>
        <end position="212"/>
    </location>
</feature>
<sequence>MYPSYASKARNFSPSSERYIVNRIHNSVAESFYNPPSNTTNSVELESAHLLEPVAGTEGDTPLGDGAEGRDCLLPTEDDIEKSFRVNQDGSMTVEMRVRLTIKEEETIHWTTTVTRSGVANQLNETCLPESEAEQETCSPQSNLLDLESSAACIDTINKDKSKDNNDEDPPSPNNGVFNESSNEEDNVKEQMEAVSPRRAPTPGHKHVRKKQAWGGEGIQGGMVGSYSYREQVESGAMTEQYCMVKQSITRPVPKPRRLGSLDANTTTSRNASIFKSAEMTETLQTLHGI</sequence>
<dbReference type="PANTHER" id="PTHR23005">
    <property type="entry name" value="RETINITIS PIGMENTOSA 1 PROTEIN"/>
    <property type="match status" value="1"/>
</dbReference>
<dbReference type="GO" id="GO:0005930">
    <property type="term" value="C:axoneme"/>
    <property type="evidence" value="ECO:0007669"/>
    <property type="project" value="TreeGrafter"/>
</dbReference>
<organism evidence="2 3">
    <name type="scientific">Channa argus</name>
    <name type="common">Northern snakehead</name>
    <name type="synonym">Ophicephalus argus</name>
    <dbReference type="NCBI Taxonomy" id="215402"/>
    <lineage>
        <taxon>Eukaryota</taxon>
        <taxon>Metazoa</taxon>
        <taxon>Chordata</taxon>
        <taxon>Craniata</taxon>
        <taxon>Vertebrata</taxon>
        <taxon>Euteleostomi</taxon>
        <taxon>Actinopterygii</taxon>
        <taxon>Neopterygii</taxon>
        <taxon>Teleostei</taxon>
        <taxon>Neoteleostei</taxon>
        <taxon>Acanthomorphata</taxon>
        <taxon>Anabantaria</taxon>
        <taxon>Anabantiformes</taxon>
        <taxon>Channoidei</taxon>
        <taxon>Channidae</taxon>
        <taxon>Channa</taxon>
    </lineage>
</organism>
<dbReference type="Proteomes" id="UP000503349">
    <property type="component" value="Chromosome 19"/>
</dbReference>
<reference evidence="2 3" key="1">
    <citation type="submission" date="2019-02" db="EMBL/GenBank/DDBJ databases">
        <title>Opniocepnalus argus genome.</title>
        <authorList>
            <person name="Zhou C."/>
            <person name="Xiao S."/>
        </authorList>
    </citation>
    <scope>NUCLEOTIDE SEQUENCE [LARGE SCALE GENOMIC DNA]</scope>
    <source>
        <strain evidence="2">OARG1902GOOAL</strain>
        <tissue evidence="2">Muscle</tissue>
    </source>
</reference>
<accession>A0A6G1QNA1</accession>
<dbReference type="PANTHER" id="PTHR23005:SF4">
    <property type="entry name" value="OXYGEN-REGULATED PROTEIN 1"/>
    <property type="match status" value="1"/>
</dbReference>
<dbReference type="GO" id="GO:0035082">
    <property type="term" value="P:axoneme assembly"/>
    <property type="evidence" value="ECO:0007669"/>
    <property type="project" value="TreeGrafter"/>
</dbReference>
<dbReference type="EMBL" id="CM015730">
    <property type="protein sequence ID" value="KAF3703708.1"/>
    <property type="molecule type" value="Genomic_DNA"/>
</dbReference>
<evidence type="ECO:0000256" key="1">
    <source>
        <dbReference type="SAM" id="MobiDB-lite"/>
    </source>
</evidence>
<proteinExistence type="predicted"/>
<protein>
    <submittedName>
        <fullName evidence="2">Oxygen-regulated protein 1 Retinitis pigmentosa RP1 protein-like protein</fullName>
    </submittedName>
</protein>
<evidence type="ECO:0000313" key="3">
    <source>
        <dbReference type="Proteomes" id="UP000503349"/>
    </source>
</evidence>
<name>A0A6G1QNA1_CHAAH</name>
<gene>
    <name evidence="2" type="ORF">EXN66_Car019396</name>
</gene>